<dbReference type="RefSeq" id="WP_348736594.1">
    <property type="nucleotide sequence ID" value="NZ_CAXJRC010000002.1"/>
</dbReference>
<organism evidence="2 3">
    <name type="scientific">Tenacibaculum vairaonense</name>
    <dbReference type="NCBI Taxonomy" id="3137860"/>
    <lineage>
        <taxon>Bacteria</taxon>
        <taxon>Pseudomonadati</taxon>
        <taxon>Bacteroidota</taxon>
        <taxon>Flavobacteriia</taxon>
        <taxon>Flavobacteriales</taxon>
        <taxon>Flavobacteriaceae</taxon>
        <taxon>Tenacibaculum</taxon>
    </lineage>
</organism>
<protein>
    <submittedName>
        <fullName evidence="2">Uncharacterized protein</fullName>
    </submittedName>
</protein>
<feature type="transmembrane region" description="Helical" evidence="1">
    <location>
        <begin position="39"/>
        <end position="58"/>
    </location>
</feature>
<feature type="transmembrane region" description="Helical" evidence="1">
    <location>
        <begin position="107"/>
        <end position="125"/>
    </location>
</feature>
<keyword evidence="3" id="KW-1185">Reference proteome</keyword>
<sequence>MKSIKKLFHIIIPLIAVYLYENMFKKEVDFYINLIPKTYHTIGLILLLILCISSIFFKKKQTDKNTLLIATENDYQRTYVSYSAIVLPSIFLFFYAILISIKNFDFNTIFTLLIIITLGIKGTFLRKTSSFKIDKRKLFFERKNEKRTFSTQDIQEIKIAPYEITIHYNDSEKLISFLELKQDDFKEIKTWFQKRLPYITVSKVSL</sequence>
<reference evidence="2 3" key="1">
    <citation type="submission" date="2024-05" db="EMBL/GenBank/DDBJ databases">
        <authorList>
            <person name="Duchaud E."/>
        </authorList>
    </citation>
    <scope>NUCLEOTIDE SEQUENCE [LARGE SCALE GENOMIC DNA]</scope>
    <source>
        <strain evidence="2">Ena-SAMPLE-TAB-13-05-2024-13:56:06:370-140305</strain>
    </source>
</reference>
<keyword evidence="1" id="KW-0812">Transmembrane</keyword>
<evidence type="ECO:0000256" key="1">
    <source>
        <dbReference type="SAM" id="Phobius"/>
    </source>
</evidence>
<name>A0ABM9PH09_9FLAO</name>
<gene>
    <name evidence="2" type="ORF">T190115A13A_110023</name>
</gene>
<feature type="transmembrane region" description="Helical" evidence="1">
    <location>
        <begin position="7"/>
        <end position="24"/>
    </location>
</feature>
<keyword evidence="1" id="KW-1133">Transmembrane helix</keyword>
<evidence type="ECO:0000313" key="3">
    <source>
        <dbReference type="Proteomes" id="UP001497602"/>
    </source>
</evidence>
<proteinExistence type="predicted"/>
<dbReference type="EMBL" id="CAXJRC010000002">
    <property type="protein sequence ID" value="CAL2104887.1"/>
    <property type="molecule type" value="Genomic_DNA"/>
</dbReference>
<accession>A0ABM9PH09</accession>
<evidence type="ECO:0000313" key="2">
    <source>
        <dbReference type="EMBL" id="CAL2104887.1"/>
    </source>
</evidence>
<comment type="caution">
    <text evidence="2">The sequence shown here is derived from an EMBL/GenBank/DDBJ whole genome shotgun (WGS) entry which is preliminary data.</text>
</comment>
<keyword evidence="1" id="KW-0472">Membrane</keyword>
<dbReference type="Proteomes" id="UP001497602">
    <property type="component" value="Unassembled WGS sequence"/>
</dbReference>
<feature type="transmembrane region" description="Helical" evidence="1">
    <location>
        <begin position="79"/>
        <end position="101"/>
    </location>
</feature>